<feature type="region of interest" description="Disordered" evidence="1">
    <location>
        <begin position="1"/>
        <end position="70"/>
    </location>
</feature>
<feature type="compositionally biased region" description="Polar residues" evidence="1">
    <location>
        <begin position="43"/>
        <end position="66"/>
    </location>
</feature>
<reference evidence="2 3" key="1">
    <citation type="journal article" date="2012" name="Eukaryot. Cell">
        <title>Genome sequence of the Trichosporon asahii environmental strain CBS 8904.</title>
        <authorList>
            <person name="Yang R.Y."/>
            <person name="Li H.T."/>
            <person name="Zhu H."/>
            <person name="Zhou G.P."/>
            <person name="Wang M."/>
            <person name="Wang L."/>
        </authorList>
    </citation>
    <scope>NUCLEOTIDE SEQUENCE [LARGE SCALE GENOMIC DNA]</scope>
    <source>
        <strain evidence="2 3">CBS 8904</strain>
    </source>
</reference>
<feature type="compositionally biased region" description="Low complexity" evidence="1">
    <location>
        <begin position="17"/>
        <end position="28"/>
    </location>
</feature>
<dbReference type="STRING" id="1220162.K1W872"/>
<evidence type="ECO:0000313" key="2">
    <source>
        <dbReference type="EMBL" id="EKD05048.1"/>
    </source>
</evidence>
<protein>
    <submittedName>
        <fullName evidence="2">Uncharacterized protein</fullName>
    </submittedName>
</protein>
<accession>K1W872</accession>
<dbReference type="AlphaFoldDB" id="K1W872"/>
<dbReference type="InParanoid" id="K1W872"/>
<gene>
    <name evidence="2" type="ORF">A1Q2_00655</name>
</gene>
<keyword evidence="3" id="KW-1185">Reference proteome</keyword>
<proteinExistence type="predicted"/>
<dbReference type="OrthoDB" id="19923at2759"/>
<name>K1W872_TRIAC</name>
<dbReference type="Proteomes" id="UP000006757">
    <property type="component" value="Unassembled WGS sequence"/>
</dbReference>
<organism evidence="2 3">
    <name type="scientific">Trichosporon asahii var. asahii (strain CBS 8904)</name>
    <name type="common">Yeast</name>
    <dbReference type="NCBI Taxonomy" id="1220162"/>
    <lineage>
        <taxon>Eukaryota</taxon>
        <taxon>Fungi</taxon>
        <taxon>Dikarya</taxon>
        <taxon>Basidiomycota</taxon>
        <taxon>Agaricomycotina</taxon>
        <taxon>Tremellomycetes</taxon>
        <taxon>Trichosporonales</taxon>
        <taxon>Trichosporonaceae</taxon>
        <taxon>Trichosporon</taxon>
    </lineage>
</organism>
<comment type="caution">
    <text evidence="2">The sequence shown here is derived from an EMBL/GenBank/DDBJ whole genome shotgun (WGS) entry which is preliminary data.</text>
</comment>
<evidence type="ECO:0000256" key="1">
    <source>
        <dbReference type="SAM" id="MobiDB-lite"/>
    </source>
</evidence>
<dbReference type="HOGENOM" id="CLU_1338371_0_0_1"/>
<evidence type="ECO:0000313" key="3">
    <source>
        <dbReference type="Proteomes" id="UP000006757"/>
    </source>
</evidence>
<sequence>MDSSPASSTPPSPATPVTPRTPATPGTPQDRSASSHKEAMSPLMSNLNRLSNATSRPNFPPLQNTGSYASRASRSFSKSFSYWSGYGTPVDDDADEQATPIDTSFGSTSVDMTKVLYPTLENHPSPLEHPLLVLDLAELTSVPASVTNDELLSALLRRLEPWVGEDDDGAYCLVILAADDRDMPGKGKARSLPGVTWWLWNWRRIPRK</sequence>
<dbReference type="EMBL" id="AMBO01000147">
    <property type="protein sequence ID" value="EKD05048.1"/>
    <property type="molecule type" value="Genomic_DNA"/>
</dbReference>